<organism evidence="7">
    <name type="scientific">freshwater metagenome</name>
    <dbReference type="NCBI Taxonomy" id="449393"/>
    <lineage>
        <taxon>unclassified sequences</taxon>
        <taxon>metagenomes</taxon>
        <taxon>ecological metagenomes</taxon>
    </lineage>
</organism>
<accession>A0A6J7DH98</accession>
<comment type="catalytic activity">
    <reaction evidence="6">
        <text>(2S)-2-hydroxy-3-oxobutyl phosphate + 5-amino-6-(D-ribitylamino)uracil = 6,7-dimethyl-8-(1-D-ribityl)lumazine + phosphate + 2 H2O + H(+)</text>
        <dbReference type="Rhea" id="RHEA:26152"/>
        <dbReference type="ChEBI" id="CHEBI:15377"/>
        <dbReference type="ChEBI" id="CHEBI:15378"/>
        <dbReference type="ChEBI" id="CHEBI:15934"/>
        <dbReference type="ChEBI" id="CHEBI:43474"/>
        <dbReference type="ChEBI" id="CHEBI:58201"/>
        <dbReference type="ChEBI" id="CHEBI:58830"/>
        <dbReference type="EC" id="2.5.1.78"/>
    </reaction>
</comment>
<dbReference type="CDD" id="cd09209">
    <property type="entry name" value="Lumazine_synthase-I"/>
    <property type="match status" value="1"/>
</dbReference>
<protein>
    <recommendedName>
        <fullName evidence="3">6,7-dimethyl-8-ribityllumazine synthase</fullName>
        <ecNumber evidence="3">2.5.1.78</ecNumber>
    </recommendedName>
</protein>
<sequence>MTSSKDTELDLTVAAVESARAGEALYGAHQGQGLRIGICCGKFNGGITTRLLQAALDALDEAGVAKADISIAWAPGAFELPLLAKAYATAPRPYDAVITLGAVIRGDTGHYDVVAGECARGVQDVQLTTGVPVIFGVLTTDTVEQALVRSLPDETNKGRESAHTALEMVNVLRSGSLGA</sequence>
<dbReference type="GO" id="GO:0009231">
    <property type="term" value="P:riboflavin biosynthetic process"/>
    <property type="evidence" value="ECO:0007669"/>
    <property type="project" value="UniProtKB-UniPathway"/>
</dbReference>
<dbReference type="UniPathway" id="UPA00275">
    <property type="reaction ID" value="UER00404"/>
</dbReference>
<keyword evidence="4" id="KW-0686">Riboflavin biosynthesis</keyword>
<reference evidence="7" key="1">
    <citation type="submission" date="2020-05" db="EMBL/GenBank/DDBJ databases">
        <authorList>
            <person name="Chiriac C."/>
            <person name="Salcher M."/>
            <person name="Ghai R."/>
            <person name="Kavagutti S V."/>
        </authorList>
    </citation>
    <scope>NUCLEOTIDE SEQUENCE</scope>
</reference>
<evidence type="ECO:0000256" key="6">
    <source>
        <dbReference type="ARBA" id="ARBA00048785"/>
    </source>
</evidence>
<dbReference type="Pfam" id="PF00885">
    <property type="entry name" value="DMRL_synthase"/>
    <property type="match status" value="1"/>
</dbReference>
<dbReference type="NCBIfam" id="TIGR00114">
    <property type="entry name" value="lumazine-synth"/>
    <property type="match status" value="1"/>
</dbReference>
<evidence type="ECO:0000256" key="2">
    <source>
        <dbReference type="ARBA" id="ARBA00007424"/>
    </source>
</evidence>
<evidence type="ECO:0000313" key="7">
    <source>
        <dbReference type="EMBL" id="CAB4869846.1"/>
    </source>
</evidence>
<evidence type="ECO:0000256" key="5">
    <source>
        <dbReference type="ARBA" id="ARBA00022679"/>
    </source>
</evidence>
<evidence type="ECO:0000256" key="4">
    <source>
        <dbReference type="ARBA" id="ARBA00022619"/>
    </source>
</evidence>
<dbReference type="AlphaFoldDB" id="A0A6J7DH98"/>
<dbReference type="EMBL" id="CAFBLN010000024">
    <property type="protein sequence ID" value="CAB4869846.1"/>
    <property type="molecule type" value="Genomic_DNA"/>
</dbReference>
<evidence type="ECO:0000256" key="1">
    <source>
        <dbReference type="ARBA" id="ARBA00004917"/>
    </source>
</evidence>
<dbReference type="PANTHER" id="PTHR21058:SF0">
    <property type="entry name" value="6,7-DIMETHYL-8-RIBITYLLUMAZINE SYNTHASE"/>
    <property type="match status" value="1"/>
</dbReference>
<dbReference type="PANTHER" id="PTHR21058">
    <property type="entry name" value="6,7-DIMETHYL-8-RIBITYLLUMAZINE SYNTHASE DMRL SYNTHASE LUMAZINE SYNTHASE"/>
    <property type="match status" value="1"/>
</dbReference>
<dbReference type="HAMAP" id="MF_00178">
    <property type="entry name" value="Lumazine_synth"/>
    <property type="match status" value="1"/>
</dbReference>
<dbReference type="SUPFAM" id="SSF52121">
    <property type="entry name" value="Lumazine synthase"/>
    <property type="match status" value="1"/>
</dbReference>
<name>A0A6J7DH98_9ZZZZ</name>
<dbReference type="GO" id="GO:0009349">
    <property type="term" value="C:riboflavin synthase complex"/>
    <property type="evidence" value="ECO:0007669"/>
    <property type="project" value="InterPro"/>
</dbReference>
<comment type="pathway">
    <text evidence="1">Cofactor biosynthesis; riboflavin biosynthesis; riboflavin from 2-hydroxy-3-oxobutyl phosphate and 5-amino-6-(D-ribitylamino)uracil: step 1/2.</text>
</comment>
<evidence type="ECO:0000256" key="3">
    <source>
        <dbReference type="ARBA" id="ARBA00012664"/>
    </source>
</evidence>
<comment type="similarity">
    <text evidence="2">Belongs to the DMRL synthase family.</text>
</comment>
<dbReference type="EC" id="2.5.1.78" evidence="3"/>
<dbReference type="Gene3D" id="3.40.50.960">
    <property type="entry name" value="Lumazine/riboflavin synthase"/>
    <property type="match status" value="1"/>
</dbReference>
<dbReference type="InterPro" id="IPR034964">
    <property type="entry name" value="LS"/>
</dbReference>
<keyword evidence="5" id="KW-0808">Transferase</keyword>
<dbReference type="InterPro" id="IPR036467">
    <property type="entry name" value="LS/RS_sf"/>
</dbReference>
<dbReference type="InterPro" id="IPR002180">
    <property type="entry name" value="LS/RS"/>
</dbReference>
<gene>
    <name evidence="7" type="ORF">UFOPK3381_00737</name>
</gene>
<dbReference type="GO" id="GO:0000906">
    <property type="term" value="F:6,7-dimethyl-8-ribityllumazine synthase activity"/>
    <property type="evidence" value="ECO:0007669"/>
    <property type="project" value="UniProtKB-EC"/>
</dbReference>
<proteinExistence type="inferred from homology"/>